<dbReference type="SMART" id="SM00028">
    <property type="entry name" value="TPR"/>
    <property type="match status" value="4"/>
</dbReference>
<dbReference type="PaxDb" id="3708-A0A078JHD1"/>
<dbReference type="Gramene" id="CDY64797">
    <property type="protein sequence ID" value="CDY64797"/>
    <property type="gene ID" value="GSBRNA2T00042758001"/>
</dbReference>
<dbReference type="CDD" id="cd20071">
    <property type="entry name" value="SET_SMYD"/>
    <property type="match status" value="1"/>
</dbReference>
<evidence type="ECO:0000259" key="1">
    <source>
        <dbReference type="PROSITE" id="PS50280"/>
    </source>
</evidence>
<dbReference type="SUPFAM" id="SSF48452">
    <property type="entry name" value="TPR-like"/>
    <property type="match status" value="1"/>
</dbReference>
<organism evidence="2 3">
    <name type="scientific">Brassica napus</name>
    <name type="common">Rape</name>
    <dbReference type="NCBI Taxonomy" id="3708"/>
    <lineage>
        <taxon>Eukaryota</taxon>
        <taxon>Viridiplantae</taxon>
        <taxon>Streptophyta</taxon>
        <taxon>Embryophyta</taxon>
        <taxon>Tracheophyta</taxon>
        <taxon>Spermatophyta</taxon>
        <taxon>Magnoliopsida</taxon>
        <taxon>eudicotyledons</taxon>
        <taxon>Gunneridae</taxon>
        <taxon>Pentapetalae</taxon>
        <taxon>rosids</taxon>
        <taxon>malvids</taxon>
        <taxon>Brassicales</taxon>
        <taxon>Brassicaceae</taxon>
        <taxon>Brassiceae</taxon>
        <taxon>Brassica</taxon>
    </lineage>
</organism>
<keyword evidence="3" id="KW-1185">Reference proteome</keyword>
<dbReference type="Gene3D" id="1.25.40.10">
    <property type="entry name" value="Tetratricopeptide repeat domain"/>
    <property type="match status" value="2"/>
</dbReference>
<dbReference type="InterPro" id="IPR001214">
    <property type="entry name" value="SET_dom"/>
</dbReference>
<protein>
    <submittedName>
        <fullName evidence="2">BnaCnng44980D protein</fullName>
    </submittedName>
</protein>
<evidence type="ECO:0000313" key="2">
    <source>
        <dbReference type="EMBL" id="CDY64797.1"/>
    </source>
</evidence>
<dbReference type="PANTHER" id="PTHR47337">
    <property type="entry name" value="TETRATRICOPEPTIDE REPEAT (TPR)-LIKE SUPERFAMILY PROTEIN"/>
    <property type="match status" value="1"/>
</dbReference>
<dbReference type="SUPFAM" id="SSF82199">
    <property type="entry name" value="SET domain"/>
    <property type="match status" value="2"/>
</dbReference>
<dbReference type="Gene3D" id="2.170.270.10">
    <property type="entry name" value="SET domain"/>
    <property type="match status" value="2"/>
</dbReference>
<name>A0A078JHD1_BRANA</name>
<reference evidence="2 3" key="1">
    <citation type="journal article" date="2014" name="Science">
        <title>Plant genetics. Early allopolyploid evolution in the post-Neolithic Brassica napus oilseed genome.</title>
        <authorList>
            <person name="Chalhoub B."/>
            <person name="Denoeud F."/>
            <person name="Liu S."/>
            <person name="Parkin I.A."/>
            <person name="Tang H."/>
            <person name="Wang X."/>
            <person name="Chiquet J."/>
            <person name="Belcram H."/>
            <person name="Tong C."/>
            <person name="Samans B."/>
            <person name="Correa M."/>
            <person name="Da Silva C."/>
            <person name="Just J."/>
            <person name="Falentin C."/>
            <person name="Koh C.S."/>
            <person name="Le Clainche I."/>
            <person name="Bernard M."/>
            <person name="Bento P."/>
            <person name="Noel B."/>
            <person name="Labadie K."/>
            <person name="Alberti A."/>
            <person name="Charles M."/>
            <person name="Arnaud D."/>
            <person name="Guo H."/>
            <person name="Daviaud C."/>
            <person name="Alamery S."/>
            <person name="Jabbari K."/>
            <person name="Zhao M."/>
            <person name="Edger P.P."/>
            <person name="Chelaifa H."/>
            <person name="Tack D."/>
            <person name="Lassalle G."/>
            <person name="Mestiri I."/>
            <person name="Schnel N."/>
            <person name="Le Paslier M.C."/>
            <person name="Fan G."/>
            <person name="Renault V."/>
            <person name="Bayer P.E."/>
            <person name="Golicz A.A."/>
            <person name="Manoli S."/>
            <person name="Lee T.H."/>
            <person name="Thi V.H."/>
            <person name="Chalabi S."/>
            <person name="Hu Q."/>
            <person name="Fan C."/>
            <person name="Tollenaere R."/>
            <person name="Lu Y."/>
            <person name="Battail C."/>
            <person name="Shen J."/>
            <person name="Sidebottom C.H."/>
            <person name="Wang X."/>
            <person name="Canaguier A."/>
            <person name="Chauveau A."/>
            <person name="Berard A."/>
            <person name="Deniot G."/>
            <person name="Guan M."/>
            <person name="Liu Z."/>
            <person name="Sun F."/>
            <person name="Lim Y.P."/>
            <person name="Lyons E."/>
            <person name="Town C.D."/>
            <person name="Bancroft I."/>
            <person name="Wang X."/>
            <person name="Meng J."/>
            <person name="Ma J."/>
            <person name="Pires J.C."/>
            <person name="King G.J."/>
            <person name="Brunel D."/>
            <person name="Delourme R."/>
            <person name="Renard M."/>
            <person name="Aury J.M."/>
            <person name="Adams K.L."/>
            <person name="Batley J."/>
            <person name="Snowdon R.J."/>
            <person name="Tost J."/>
            <person name="Edwards D."/>
            <person name="Zhou Y."/>
            <person name="Hua W."/>
            <person name="Sharpe A.G."/>
            <person name="Paterson A.H."/>
            <person name="Guan C."/>
            <person name="Wincker P."/>
        </authorList>
    </citation>
    <scope>NUCLEOTIDE SEQUENCE [LARGE SCALE GENOMIC DNA]</scope>
    <source>
        <strain evidence="3">cv. Darmor-bzh</strain>
    </source>
</reference>
<dbReference type="STRING" id="3708.A0A078JHD1"/>
<dbReference type="Proteomes" id="UP000028999">
    <property type="component" value="Unassembled WGS sequence"/>
</dbReference>
<dbReference type="InterPro" id="IPR019734">
    <property type="entry name" value="TPR_rpt"/>
</dbReference>
<dbReference type="PANTHER" id="PTHR47337:SF1">
    <property type="entry name" value="TETRATRICOPEPTIDE REPEAT (TPR)-LIKE SUPERFAMILY PROTEIN"/>
    <property type="match status" value="1"/>
</dbReference>
<gene>
    <name evidence="2" type="primary">BnaCnng44980D</name>
    <name evidence="2" type="ORF">GSBRNA2T00042758001</name>
</gene>
<dbReference type="OMA" id="HHCLIRV"/>
<dbReference type="InterPro" id="IPR046341">
    <property type="entry name" value="SET_dom_sf"/>
</dbReference>
<dbReference type="PROSITE" id="PS50280">
    <property type="entry name" value="SET"/>
    <property type="match status" value="1"/>
</dbReference>
<dbReference type="InterPro" id="IPR011990">
    <property type="entry name" value="TPR-like_helical_dom_sf"/>
</dbReference>
<dbReference type="EMBL" id="LK034554">
    <property type="protein sequence ID" value="CDY64797.1"/>
    <property type="molecule type" value="Genomic_DNA"/>
</dbReference>
<feature type="domain" description="SET" evidence="1">
    <location>
        <begin position="208"/>
        <end position="512"/>
    </location>
</feature>
<sequence length="915" mass="101496">METLKSRIPEHLVQTVKSSSSVDDLLSSSSSLLRFLVGLPQFHQAVSELADPDLGCCGKSQESSLDLKRSGNLCFRSRSFDDALRFYSKALRVARDNTLLASLFLNRANALHNLGLLEESLRDCHRALRIDPCYAKAWFRRGKLNTLLGNYKDAFRDITVSMSLDSSSAGKKQLQNELLAIPDFQNKQTSENTLCFAAADLPNVQSEVKLRCVSTKEKGRGMVSESDIEQASVIHVEEPFCVVISKSCRETHCHFCLNELPPDSVPCPSCSVPVYCSESCQIQSGGMLSTNEMDKNSIFHNLPDDIVDHIKGVTSAVRYYSETECLQEHQHECRGANWPAVLPSDAVLAGRVIMKLINQGETAMDLSNLHDKLDLSHSYSKMSPESKLELHLLSIVLIWCLNKSCCPDLSVCEASVSQTIILLSQIKVNSMAIVRMKSSGDSFKCIPAGNVSAKEPIQSLEQIRVGQALYKIGSLFNHSCKPNIHLYFLSRGLVMRTTEFVPVGCPLELSYGPEVGKWDCKDRIRFLEEEYFFNCRCRGCSQMNISDLVINGYCCVNTSCTGVVLDSSVAACESEKLNHFLAAAKSLDHHCLIRVGQALYKIGSLFNHSCKPNIHLYFLSRGLVMRTTEFVPVGCPLELSYGPEVGKWDCKDRIRFLEEEYFFNCRCRGCSQMNISDLVINGYCCVNTSCTGVVLDSSVAACESEKLNHFLAAAKSLDHHCLVSEKVYAGVSEVASSLLIKPSGSLHIKADKCLKCGSRCEVENSHVEVNKAWNHLRRVEELMNSGRANISVLSDCLRSIAVLRTFLHMYNKDIADAEDKVAQACYLAAEMKGAREHCEASIKILKRLYGDEHVVIGNELVKLASIQLASGDSSGAWETTKRLSQIFSKYYGSHAETLFSYLSCLKLEAAKAVNL</sequence>
<evidence type="ECO:0000313" key="3">
    <source>
        <dbReference type="Proteomes" id="UP000028999"/>
    </source>
</evidence>
<dbReference type="AlphaFoldDB" id="A0A078JHD1"/>
<accession>A0A078JHD1</accession>
<proteinExistence type="predicted"/>